<dbReference type="EMBL" id="VJWE01000011">
    <property type="protein sequence ID" value="TWG39648.1"/>
    <property type="molecule type" value="Genomic_DNA"/>
</dbReference>
<protein>
    <submittedName>
        <fullName evidence="1">Polyketide cyclase/dehydrase/lipid transport protein</fullName>
    </submittedName>
</protein>
<dbReference type="Proteomes" id="UP000321485">
    <property type="component" value="Unassembled WGS sequence"/>
</dbReference>
<dbReference type="Pfam" id="PF10604">
    <property type="entry name" value="Polyketide_cyc2"/>
    <property type="match status" value="1"/>
</dbReference>
<dbReference type="InterPro" id="IPR019587">
    <property type="entry name" value="Polyketide_cyclase/dehydratase"/>
</dbReference>
<dbReference type="InterPro" id="IPR023393">
    <property type="entry name" value="START-like_dom_sf"/>
</dbReference>
<dbReference type="AlphaFoldDB" id="A0A561XU63"/>
<sequence>MPSVKDNIPMIKTIALVLLAALALLLAFAATRPDTFRVERSRVIAAPPERVYGLIHDLRQFNTWNPYERKDPAIQGQYSAATSGPGARYAWQSEKVGVGSMEIVEATAPRRVGMKLDFVKPFEAHNQVEFTLLPEGAEATRVTWAMQGPVPYLAKIAHLVFNMDRMVGQDFEDGLANLQAAAQKPAT</sequence>
<dbReference type="SUPFAM" id="SSF55961">
    <property type="entry name" value="Bet v1-like"/>
    <property type="match status" value="1"/>
</dbReference>
<organism evidence="1 2">
    <name type="scientific">Acidovorax delafieldii</name>
    <name type="common">Pseudomonas delafieldii</name>
    <dbReference type="NCBI Taxonomy" id="47920"/>
    <lineage>
        <taxon>Bacteria</taxon>
        <taxon>Pseudomonadati</taxon>
        <taxon>Pseudomonadota</taxon>
        <taxon>Betaproteobacteria</taxon>
        <taxon>Burkholderiales</taxon>
        <taxon>Comamonadaceae</taxon>
        <taxon>Acidovorax</taxon>
    </lineage>
</organism>
<comment type="caution">
    <text evidence="1">The sequence shown here is derived from an EMBL/GenBank/DDBJ whole genome shotgun (WGS) entry which is preliminary data.</text>
</comment>
<reference evidence="1 2" key="1">
    <citation type="journal article" date="2015" name="Stand. Genomic Sci.">
        <title>Genomic Encyclopedia of Bacterial and Archaeal Type Strains, Phase III: the genomes of soil and plant-associated and newly described type strains.</title>
        <authorList>
            <person name="Whitman W.B."/>
            <person name="Woyke T."/>
            <person name="Klenk H.P."/>
            <person name="Zhou Y."/>
            <person name="Lilburn T.G."/>
            <person name="Beck B.J."/>
            <person name="De Vos P."/>
            <person name="Vandamme P."/>
            <person name="Eisen J.A."/>
            <person name="Garrity G."/>
            <person name="Hugenholtz P."/>
            <person name="Kyrpides N.C."/>
        </authorList>
    </citation>
    <scope>NUCLEOTIDE SEQUENCE [LARGE SCALE GENOMIC DNA]</scope>
    <source>
        <strain evidence="1 2">DSM 64</strain>
    </source>
</reference>
<accession>A0A561XU63</accession>
<evidence type="ECO:0000313" key="1">
    <source>
        <dbReference type="EMBL" id="TWG39648.1"/>
    </source>
</evidence>
<dbReference type="Gene3D" id="3.30.530.20">
    <property type="match status" value="1"/>
</dbReference>
<dbReference type="CDD" id="cd07818">
    <property type="entry name" value="SRPBCC_1"/>
    <property type="match status" value="1"/>
</dbReference>
<name>A0A561XU63_ACIDE</name>
<evidence type="ECO:0000313" key="2">
    <source>
        <dbReference type="Proteomes" id="UP000321485"/>
    </source>
</evidence>
<proteinExistence type="predicted"/>
<gene>
    <name evidence="1" type="ORF">ATF69_1520</name>
</gene>